<evidence type="ECO:0000256" key="4">
    <source>
        <dbReference type="ARBA" id="ARBA00022692"/>
    </source>
</evidence>
<protein>
    <recommendedName>
        <fullName evidence="10">Elongation of very long chain fatty acids protein</fullName>
        <ecNumber evidence="10">2.3.1.199</ecNumber>
    </recommendedName>
    <alternativeName>
        <fullName evidence="10">Very-long-chain 3-oxoacyl-CoA synthase</fullName>
    </alternativeName>
</protein>
<dbReference type="EnsemblMetazoa" id="GMOY003885-RA">
    <property type="protein sequence ID" value="GMOY003885-PA"/>
    <property type="gene ID" value="GMOY003885"/>
</dbReference>
<dbReference type="PANTHER" id="PTHR11157">
    <property type="entry name" value="FATTY ACID ACYL TRANSFERASE-RELATED"/>
    <property type="match status" value="1"/>
</dbReference>
<dbReference type="GO" id="GO:0034625">
    <property type="term" value="P:fatty acid elongation, monounsaturated fatty acid"/>
    <property type="evidence" value="ECO:0007669"/>
    <property type="project" value="TreeGrafter"/>
</dbReference>
<keyword evidence="8 10" id="KW-0472">Membrane</keyword>
<feature type="transmembrane region" description="Helical" evidence="10">
    <location>
        <begin position="220"/>
        <end position="238"/>
    </location>
</feature>
<dbReference type="PhylomeDB" id="A0A1B0FJA4"/>
<dbReference type="GO" id="GO:0030148">
    <property type="term" value="P:sphingolipid biosynthetic process"/>
    <property type="evidence" value="ECO:0007669"/>
    <property type="project" value="TreeGrafter"/>
</dbReference>
<evidence type="ECO:0000256" key="10">
    <source>
        <dbReference type="RuleBase" id="RU361115"/>
    </source>
</evidence>
<evidence type="ECO:0000256" key="1">
    <source>
        <dbReference type="ARBA" id="ARBA00004141"/>
    </source>
</evidence>
<feature type="transmembrane region" description="Helical" evidence="10">
    <location>
        <begin position="130"/>
        <end position="147"/>
    </location>
</feature>
<accession>A0A1B0FJA4</accession>
<keyword evidence="12" id="KW-1185">Reference proteome</keyword>
<organism evidence="11 12">
    <name type="scientific">Glossina morsitans morsitans</name>
    <name type="common">Savannah tsetse fly</name>
    <dbReference type="NCBI Taxonomy" id="37546"/>
    <lineage>
        <taxon>Eukaryota</taxon>
        <taxon>Metazoa</taxon>
        <taxon>Ecdysozoa</taxon>
        <taxon>Arthropoda</taxon>
        <taxon>Hexapoda</taxon>
        <taxon>Insecta</taxon>
        <taxon>Pterygota</taxon>
        <taxon>Neoptera</taxon>
        <taxon>Endopterygota</taxon>
        <taxon>Diptera</taxon>
        <taxon>Brachycera</taxon>
        <taxon>Muscomorpha</taxon>
        <taxon>Hippoboscoidea</taxon>
        <taxon>Glossinidae</taxon>
        <taxon>Glossina</taxon>
    </lineage>
</organism>
<keyword evidence="6 10" id="KW-1133">Transmembrane helix</keyword>
<dbReference type="GO" id="GO:0019367">
    <property type="term" value="P:fatty acid elongation, saturated fatty acid"/>
    <property type="evidence" value="ECO:0007669"/>
    <property type="project" value="TreeGrafter"/>
</dbReference>
<evidence type="ECO:0000313" key="11">
    <source>
        <dbReference type="EnsemblMetazoa" id="GMOY003885-PA"/>
    </source>
</evidence>
<evidence type="ECO:0000256" key="9">
    <source>
        <dbReference type="ARBA" id="ARBA00023160"/>
    </source>
</evidence>
<feature type="transmembrane region" description="Helical" evidence="10">
    <location>
        <begin position="191"/>
        <end position="208"/>
    </location>
</feature>
<evidence type="ECO:0000313" key="12">
    <source>
        <dbReference type="Proteomes" id="UP000092444"/>
    </source>
</evidence>
<dbReference type="STRING" id="37546.A0A1B0FJA4"/>
<evidence type="ECO:0000256" key="8">
    <source>
        <dbReference type="ARBA" id="ARBA00023136"/>
    </source>
</evidence>
<dbReference type="EMBL" id="CCAG010009073">
    <property type="status" value="NOT_ANNOTATED_CDS"/>
    <property type="molecule type" value="Genomic_DNA"/>
</dbReference>
<reference evidence="11" key="1">
    <citation type="submission" date="2020-05" db="UniProtKB">
        <authorList>
            <consortium name="EnsemblMetazoa"/>
        </authorList>
    </citation>
    <scope>IDENTIFICATION</scope>
    <source>
        <strain evidence="11">Yale</strain>
    </source>
</reference>
<dbReference type="PANTHER" id="PTHR11157:SF164">
    <property type="entry name" value="ELONGATION OF VERY LONG CHAIN FATTY ACIDS PROTEIN"/>
    <property type="match status" value="1"/>
</dbReference>
<keyword evidence="2 10" id="KW-0444">Lipid biosynthesis</keyword>
<keyword evidence="3 10" id="KW-0808">Transferase</keyword>
<comment type="subcellular location">
    <subcellularLocation>
        <location evidence="1">Membrane</location>
        <topology evidence="1">Multi-pass membrane protein</topology>
    </subcellularLocation>
</comment>
<keyword evidence="9 10" id="KW-0275">Fatty acid biosynthesis</keyword>
<feature type="transmembrane region" description="Helical" evidence="10">
    <location>
        <begin position="15"/>
        <end position="34"/>
    </location>
</feature>
<dbReference type="EC" id="2.3.1.199" evidence="10"/>
<comment type="catalytic activity">
    <reaction evidence="10">
        <text>a very-long-chain acyl-CoA + malonyl-CoA + H(+) = a very-long-chain 3-oxoacyl-CoA + CO2 + CoA</text>
        <dbReference type="Rhea" id="RHEA:32727"/>
        <dbReference type="ChEBI" id="CHEBI:15378"/>
        <dbReference type="ChEBI" id="CHEBI:16526"/>
        <dbReference type="ChEBI" id="CHEBI:57287"/>
        <dbReference type="ChEBI" id="CHEBI:57384"/>
        <dbReference type="ChEBI" id="CHEBI:90725"/>
        <dbReference type="ChEBI" id="CHEBI:90736"/>
        <dbReference type="EC" id="2.3.1.199"/>
    </reaction>
</comment>
<feature type="transmembrane region" description="Helical" evidence="10">
    <location>
        <begin position="153"/>
        <end position="170"/>
    </location>
</feature>
<dbReference type="GO" id="GO:0005789">
    <property type="term" value="C:endoplasmic reticulum membrane"/>
    <property type="evidence" value="ECO:0007669"/>
    <property type="project" value="TreeGrafter"/>
</dbReference>
<evidence type="ECO:0000256" key="2">
    <source>
        <dbReference type="ARBA" id="ARBA00022516"/>
    </source>
</evidence>
<feature type="transmembrane region" description="Helical" evidence="10">
    <location>
        <begin position="46"/>
        <end position="65"/>
    </location>
</feature>
<keyword evidence="5 10" id="KW-0276">Fatty acid metabolism</keyword>
<dbReference type="InterPro" id="IPR002076">
    <property type="entry name" value="ELO_fam"/>
</dbReference>
<evidence type="ECO:0000256" key="7">
    <source>
        <dbReference type="ARBA" id="ARBA00023098"/>
    </source>
</evidence>
<evidence type="ECO:0000256" key="5">
    <source>
        <dbReference type="ARBA" id="ARBA00022832"/>
    </source>
</evidence>
<dbReference type="GO" id="GO:0009922">
    <property type="term" value="F:fatty acid elongase activity"/>
    <property type="evidence" value="ECO:0007669"/>
    <property type="project" value="UniProtKB-EC"/>
</dbReference>
<dbReference type="Proteomes" id="UP000092444">
    <property type="component" value="Unassembled WGS sequence"/>
</dbReference>
<proteinExistence type="inferred from homology"/>
<evidence type="ECO:0000256" key="3">
    <source>
        <dbReference type="ARBA" id="ARBA00022679"/>
    </source>
</evidence>
<name>A0A1B0FJA4_GLOMM</name>
<keyword evidence="4 10" id="KW-0812">Transmembrane</keyword>
<dbReference type="GO" id="GO:0034626">
    <property type="term" value="P:fatty acid elongation, polyunsaturated fatty acid"/>
    <property type="evidence" value="ECO:0007669"/>
    <property type="project" value="TreeGrafter"/>
</dbReference>
<evidence type="ECO:0000256" key="6">
    <source>
        <dbReference type="ARBA" id="ARBA00022989"/>
    </source>
</evidence>
<dbReference type="Pfam" id="PF01151">
    <property type="entry name" value="ELO"/>
    <property type="match status" value="1"/>
</dbReference>
<comment type="similarity">
    <text evidence="10">Belongs to the ELO family.</text>
</comment>
<dbReference type="AlphaFoldDB" id="A0A1B0FJA4"/>
<sequence length="252" mass="30355">MDTVTEVTKCYWMFSWWYTLSILSLYLAFVLKIGPSLMKNRPAFQMKALLMINNVTQIILCAYVMERMRTFCQGELFDFTNCRVHDDMSQKSLEYNEIIRYVSMLKNLELFDTVLFVLRKKQNQVTPLHVFHHTSVLVLMLLYFRYYRAEGSFLPVYMNCFIHVLMYTYYTMAAVLDPQFMRRFIFFKKSLTIMQMIQFVFILIWLGFQGTFCSVPRIHTYYFSFTTVAMLYGFYDFYQKSYKVHPTQSQIK</sequence>
<keyword evidence="7 10" id="KW-0443">Lipid metabolism</keyword>
<dbReference type="GO" id="GO:0042761">
    <property type="term" value="P:very long-chain fatty acid biosynthetic process"/>
    <property type="evidence" value="ECO:0007669"/>
    <property type="project" value="TreeGrafter"/>
</dbReference>
<dbReference type="VEuPathDB" id="VectorBase:GMOY003885"/>